<feature type="region of interest" description="Disordered" evidence="1">
    <location>
        <begin position="139"/>
        <end position="176"/>
    </location>
</feature>
<dbReference type="Proteomes" id="UP001054902">
    <property type="component" value="Unassembled WGS sequence"/>
</dbReference>
<accession>A0AAD3H8W2</accession>
<gene>
    <name evidence="2" type="ORF">CTEN210_11002</name>
</gene>
<evidence type="ECO:0000256" key="1">
    <source>
        <dbReference type="SAM" id="MobiDB-lite"/>
    </source>
</evidence>
<feature type="region of interest" description="Disordered" evidence="1">
    <location>
        <begin position="56"/>
        <end position="82"/>
    </location>
</feature>
<keyword evidence="3" id="KW-1185">Reference proteome</keyword>
<organism evidence="2 3">
    <name type="scientific">Chaetoceros tenuissimus</name>
    <dbReference type="NCBI Taxonomy" id="426638"/>
    <lineage>
        <taxon>Eukaryota</taxon>
        <taxon>Sar</taxon>
        <taxon>Stramenopiles</taxon>
        <taxon>Ochrophyta</taxon>
        <taxon>Bacillariophyta</taxon>
        <taxon>Coscinodiscophyceae</taxon>
        <taxon>Chaetocerotophycidae</taxon>
        <taxon>Chaetocerotales</taxon>
        <taxon>Chaetocerotaceae</taxon>
        <taxon>Chaetoceros</taxon>
    </lineage>
</organism>
<name>A0AAD3H8W2_9STRA</name>
<reference evidence="2 3" key="1">
    <citation type="journal article" date="2021" name="Sci. Rep.">
        <title>The genome of the diatom Chaetoceros tenuissimus carries an ancient integrated fragment of an extant virus.</title>
        <authorList>
            <person name="Hongo Y."/>
            <person name="Kimura K."/>
            <person name="Takaki Y."/>
            <person name="Yoshida Y."/>
            <person name="Baba S."/>
            <person name="Kobayashi G."/>
            <person name="Nagasaki K."/>
            <person name="Hano T."/>
            <person name="Tomaru Y."/>
        </authorList>
    </citation>
    <scope>NUCLEOTIDE SEQUENCE [LARGE SCALE GENOMIC DNA]</scope>
    <source>
        <strain evidence="2 3">NIES-3715</strain>
    </source>
</reference>
<dbReference type="AlphaFoldDB" id="A0AAD3H8W2"/>
<evidence type="ECO:0000313" key="2">
    <source>
        <dbReference type="EMBL" id="GFH54526.1"/>
    </source>
</evidence>
<sequence length="304" mass="34031">MYNQIVDFTPERKKPQDYQVEQQRAPSPPRPYYEKFFLPNINPEFLNKATNIARSRNRSRSFHSSTSISEYESTRTEDFESTADFESAVSILDCEELDDNSVEKNIYTKDPLGVSSPILEESEYREMVSKASRRKKKSKTVSVVTVEESEHQQTAGDSVSSEDTPTASAPSDDSPHFDLAEHVYEHAKSVWSMGKDVSIFNIHILKPFLSVTEDVATKVLSATTGANSLASVDETIKPHLKGIDNDIIDPAVVRLLNFMTPLVGKSEDTIKNLINMIKSPLIKFKAENMSPETKTTGESTLQEG</sequence>
<feature type="region of interest" description="Disordered" evidence="1">
    <location>
        <begin position="1"/>
        <end position="31"/>
    </location>
</feature>
<protein>
    <submittedName>
        <fullName evidence="2">Uncharacterized protein</fullName>
    </submittedName>
</protein>
<dbReference type="EMBL" id="BLLK01000047">
    <property type="protein sequence ID" value="GFH54526.1"/>
    <property type="molecule type" value="Genomic_DNA"/>
</dbReference>
<comment type="caution">
    <text evidence="2">The sequence shown here is derived from an EMBL/GenBank/DDBJ whole genome shotgun (WGS) entry which is preliminary data.</text>
</comment>
<feature type="compositionally biased region" description="Polar residues" evidence="1">
    <location>
        <begin position="152"/>
        <end position="171"/>
    </location>
</feature>
<evidence type="ECO:0000313" key="3">
    <source>
        <dbReference type="Proteomes" id="UP001054902"/>
    </source>
</evidence>
<proteinExistence type="predicted"/>